<evidence type="ECO:0000256" key="1">
    <source>
        <dbReference type="RuleBase" id="RU363044"/>
    </source>
</evidence>
<dbReference type="PANTHER" id="PTHR47642:SF6">
    <property type="entry name" value="ATP-DEPENDENT DNA HELICASE"/>
    <property type="match status" value="1"/>
</dbReference>
<dbReference type="GO" id="GO:0043139">
    <property type="term" value="F:5'-3' DNA helicase activity"/>
    <property type="evidence" value="ECO:0007669"/>
    <property type="project" value="UniProtKB-EC"/>
</dbReference>
<keyword evidence="5" id="KW-1185">Reference proteome</keyword>
<dbReference type="GO" id="GO:0006310">
    <property type="term" value="P:DNA recombination"/>
    <property type="evidence" value="ECO:0007669"/>
    <property type="project" value="UniProtKB-KW"/>
</dbReference>
<evidence type="ECO:0000313" key="5">
    <source>
        <dbReference type="Proteomes" id="UP000276133"/>
    </source>
</evidence>
<dbReference type="InterPro" id="IPR051055">
    <property type="entry name" value="PIF1_helicase"/>
</dbReference>
<comment type="cofactor">
    <cofactor evidence="1">
        <name>Mg(2+)</name>
        <dbReference type="ChEBI" id="CHEBI:18420"/>
    </cofactor>
</comment>
<name>A0A3M7P8N5_BRAPC</name>
<dbReference type="EC" id="5.6.2.3" evidence="1"/>
<dbReference type="PANTHER" id="PTHR47642">
    <property type="entry name" value="ATP-DEPENDENT DNA HELICASE"/>
    <property type="match status" value="1"/>
</dbReference>
<keyword evidence="1" id="KW-0227">DNA damage</keyword>
<keyword evidence="1 4" id="KW-0347">Helicase</keyword>
<keyword evidence="1" id="KW-0547">Nucleotide-binding</keyword>
<dbReference type="InterPro" id="IPR010285">
    <property type="entry name" value="DNA_helicase_pif1-like_DEAD"/>
</dbReference>
<gene>
    <name evidence="4" type="ORF">BpHYR1_049737</name>
</gene>
<dbReference type="Proteomes" id="UP000276133">
    <property type="component" value="Unassembled WGS sequence"/>
</dbReference>
<dbReference type="GO" id="GO:0016887">
    <property type="term" value="F:ATP hydrolysis activity"/>
    <property type="evidence" value="ECO:0007669"/>
    <property type="project" value="RHEA"/>
</dbReference>
<keyword evidence="1" id="KW-0067">ATP-binding</keyword>
<feature type="domain" description="DNA helicase Pif1-like DEAD-box helicase" evidence="2">
    <location>
        <begin position="587"/>
        <end position="795"/>
    </location>
</feature>
<dbReference type="AlphaFoldDB" id="A0A3M7P8N5"/>
<keyword evidence="1" id="KW-0234">DNA repair</keyword>
<proteinExistence type="inferred from homology"/>
<feature type="domain" description="Helitron helicase-like" evidence="3">
    <location>
        <begin position="4"/>
        <end position="89"/>
    </location>
</feature>
<dbReference type="GO" id="GO:0000723">
    <property type="term" value="P:telomere maintenance"/>
    <property type="evidence" value="ECO:0007669"/>
    <property type="project" value="InterPro"/>
</dbReference>
<dbReference type="Pfam" id="PF05970">
    <property type="entry name" value="PIF1"/>
    <property type="match status" value="1"/>
</dbReference>
<feature type="non-terminal residue" evidence="4">
    <location>
        <position position="1"/>
    </location>
</feature>
<dbReference type="GO" id="GO:0006281">
    <property type="term" value="P:DNA repair"/>
    <property type="evidence" value="ECO:0007669"/>
    <property type="project" value="UniProtKB-KW"/>
</dbReference>
<evidence type="ECO:0000259" key="2">
    <source>
        <dbReference type="Pfam" id="PF05970"/>
    </source>
</evidence>
<comment type="caution">
    <text evidence="4">The sequence shown here is derived from an EMBL/GenBank/DDBJ whole genome shotgun (WGS) entry which is preliminary data.</text>
</comment>
<protein>
    <recommendedName>
        <fullName evidence="1">ATP-dependent DNA helicase</fullName>
        <ecNumber evidence="1">5.6.2.3</ecNumber>
    </recommendedName>
</protein>
<dbReference type="OrthoDB" id="5969700at2759"/>
<organism evidence="4 5">
    <name type="scientific">Brachionus plicatilis</name>
    <name type="common">Marine rotifer</name>
    <name type="synonym">Brachionus muelleri</name>
    <dbReference type="NCBI Taxonomy" id="10195"/>
    <lineage>
        <taxon>Eukaryota</taxon>
        <taxon>Metazoa</taxon>
        <taxon>Spiralia</taxon>
        <taxon>Gnathifera</taxon>
        <taxon>Rotifera</taxon>
        <taxon>Eurotatoria</taxon>
        <taxon>Monogononta</taxon>
        <taxon>Pseudotrocha</taxon>
        <taxon>Ploima</taxon>
        <taxon>Brachionidae</taxon>
        <taxon>Brachionus</taxon>
    </lineage>
</organism>
<evidence type="ECO:0000313" key="4">
    <source>
        <dbReference type="EMBL" id="RMZ95107.1"/>
    </source>
</evidence>
<dbReference type="InterPro" id="IPR027417">
    <property type="entry name" value="P-loop_NTPase"/>
</dbReference>
<dbReference type="Pfam" id="PF14214">
    <property type="entry name" value="Helitron_like_N"/>
    <property type="match status" value="1"/>
</dbReference>
<keyword evidence="1" id="KW-0233">DNA recombination</keyword>
<reference evidence="4 5" key="1">
    <citation type="journal article" date="2018" name="Sci. Rep.">
        <title>Genomic signatures of local adaptation to the degree of environmental predictability in rotifers.</title>
        <authorList>
            <person name="Franch-Gras L."/>
            <person name="Hahn C."/>
            <person name="Garcia-Roger E.M."/>
            <person name="Carmona M.J."/>
            <person name="Serra M."/>
            <person name="Gomez A."/>
        </authorList>
    </citation>
    <scope>NUCLEOTIDE SEQUENCE [LARGE SCALE GENOMIC DNA]</scope>
    <source>
        <strain evidence="4">HYR1</strain>
    </source>
</reference>
<sequence>EQKKTATIFFTFSYADNHWEDLHRLFPGGFSNDPKVRYKNVLNNPHIVDWYFGIRLNEFLKIVFDSILQCEWRWHRYEWQSRSSIHAHGAARFKNDPGLTELTKKVYLGRLAKKDLDKKQLYEDEKQELINLIVEGDKAEVKVINYADTLLSAMNPKDSDFNDQLLDPHQCSINFNTIPEEEYDNDYSNVSNCCQRHTFRIDGYCKSKTNGKCRFEFPMSIQSKTEIWFTETNSSIIAEIKMKRNDPNMNVHNILCCHHWRGNSDMQIIIDKSAAIRYMVKYAAKPEKSSQTFKETYKTILNYSKEGDNPKSKLRSIMLKTSCGQRDIGQCEVCRLLMSGTLYQSSFQYVNQSLDLNNQSSLFVLNFNKTNNDDQIEFKKSLLDFYSNRKQINKNFHNIYNFVDFCQNFQITKNEIATRPNPDKVVIITKPKLRFNPDDIENHRKFCYYQLIKYSAWDSSDINTLCNFETAIQRFENFIKTAPQNVIHSLNFFNNFLKELKNIREEYDPAHEPEMIATEFTELSELVPLKEIFEESPLTDLNYDWKQRRTTYTEIQLKLMSNWIEDQKKIINYSDDYKCPIVFKESLNKMQRFAFNIIEKYLNENKQLLMILNGTAGTGKSFTIFAISTLLDSYLKRCAPTAKAAFKIKGETIHSLFNISVENEQREMATDKLNRIQQEFKDTKFIIIDEYSMLSQKIFACIDKRLKVIKGSNLLFGGISIILVGDPGQLLPVCGSPLYSKNGKGPLTLAGYKAYLNFNIVVKLEKVERQKNSNKDTRQEKFIDLLPRTRNGENTIEDWELLLENSVNPFNIERFNSATRLFLENEKVDQYNNKKLTELNMPIFCSKAINVPESVKKNDSDQLNGLVNLLYLAIGCNVTLTSNIWTNRGLLNSANGVIKEIIVKEDYRIGDLPLAVIVEFVHYIGPQFFDEPCKKNYIPINPISAYSKYANGTRKQLP</sequence>
<comment type="catalytic activity">
    <reaction evidence="1">
        <text>ATP + H2O = ADP + phosphate + H(+)</text>
        <dbReference type="Rhea" id="RHEA:13065"/>
        <dbReference type="ChEBI" id="CHEBI:15377"/>
        <dbReference type="ChEBI" id="CHEBI:15378"/>
        <dbReference type="ChEBI" id="CHEBI:30616"/>
        <dbReference type="ChEBI" id="CHEBI:43474"/>
        <dbReference type="ChEBI" id="CHEBI:456216"/>
        <dbReference type="EC" id="5.6.2.3"/>
    </reaction>
</comment>
<dbReference type="SUPFAM" id="SSF52540">
    <property type="entry name" value="P-loop containing nucleoside triphosphate hydrolases"/>
    <property type="match status" value="2"/>
</dbReference>
<dbReference type="EMBL" id="REGN01012587">
    <property type="protein sequence ID" value="RMZ95107.1"/>
    <property type="molecule type" value="Genomic_DNA"/>
</dbReference>
<dbReference type="Gene3D" id="3.40.50.300">
    <property type="entry name" value="P-loop containing nucleotide triphosphate hydrolases"/>
    <property type="match status" value="1"/>
</dbReference>
<feature type="non-terminal residue" evidence="4">
    <location>
        <position position="958"/>
    </location>
</feature>
<dbReference type="InterPro" id="IPR025476">
    <property type="entry name" value="Helitron_helicase-like"/>
</dbReference>
<evidence type="ECO:0000259" key="3">
    <source>
        <dbReference type="Pfam" id="PF14214"/>
    </source>
</evidence>
<comment type="similarity">
    <text evidence="1">Belongs to the helicase family.</text>
</comment>
<dbReference type="GO" id="GO:0005524">
    <property type="term" value="F:ATP binding"/>
    <property type="evidence" value="ECO:0007669"/>
    <property type="project" value="UniProtKB-KW"/>
</dbReference>
<keyword evidence="1 4" id="KW-0378">Hydrolase</keyword>
<dbReference type="STRING" id="10195.A0A3M7P8N5"/>
<accession>A0A3M7P8N5</accession>